<protein>
    <recommendedName>
        <fullName evidence="11">Integral membrane protein</fullName>
    </recommendedName>
</protein>
<evidence type="ECO:0000256" key="3">
    <source>
        <dbReference type="ARBA" id="ARBA00022679"/>
    </source>
</evidence>
<accession>D6Z830</accession>
<dbReference type="KEGG" id="srt:Srot_1649"/>
<feature type="transmembrane region" description="Helical" evidence="8">
    <location>
        <begin position="179"/>
        <end position="200"/>
    </location>
</feature>
<organism evidence="9 10">
    <name type="scientific">Segniliparus rotundus (strain ATCC BAA-972 / CDC 1076 / CIP 108378 / DSM 44985 / JCM 13578)</name>
    <dbReference type="NCBI Taxonomy" id="640132"/>
    <lineage>
        <taxon>Bacteria</taxon>
        <taxon>Bacillati</taxon>
        <taxon>Actinomycetota</taxon>
        <taxon>Actinomycetes</taxon>
        <taxon>Mycobacteriales</taxon>
        <taxon>Segniliparaceae</taxon>
        <taxon>Segniliparus</taxon>
    </lineage>
</organism>
<keyword evidence="3" id="KW-0808">Transferase</keyword>
<feature type="transmembrane region" description="Helical" evidence="8">
    <location>
        <begin position="293"/>
        <end position="316"/>
    </location>
</feature>
<evidence type="ECO:0000313" key="9">
    <source>
        <dbReference type="EMBL" id="ADG98110.1"/>
    </source>
</evidence>
<dbReference type="Pfam" id="PF09594">
    <property type="entry name" value="GT87"/>
    <property type="match status" value="1"/>
</dbReference>
<feature type="transmembrane region" description="Helical" evidence="8">
    <location>
        <begin position="207"/>
        <end position="227"/>
    </location>
</feature>
<dbReference type="eggNOG" id="ENOG5033U55">
    <property type="taxonomic scope" value="Bacteria"/>
</dbReference>
<dbReference type="HOGENOM" id="CLU_055106_0_0_11"/>
<proteinExistence type="inferred from homology"/>
<evidence type="ECO:0000256" key="7">
    <source>
        <dbReference type="ARBA" id="ARBA00024033"/>
    </source>
</evidence>
<dbReference type="AlphaFoldDB" id="D6Z830"/>
<keyword evidence="6 8" id="KW-0472">Membrane</keyword>
<sequence>MSSLHRLPSPQWLNSSGAKALNAALWPIAVMSVLHRTIILAVNEHITDDFTPVYQAGLAFLNHRPVYTQNLGQVEPHYLYAPSGTLLLCPITHFDPITARLIFIAATSAAIIAACVLLLKFFELPLRSFATPALLAAVFLTESATNTLTFTNVNGFIFLAEAGFLLCVKHNRPWLAGSVLGLTFAVKPILAPLLLIPLLLRWWKTFVVALALPAVLLVIGQLCSVDADKYYSDVVPYISKPRDYYNSAIQGVGAYYGVAPWLLSVVRVVLGALVLISLWWLHQRFRRTDLQLWAAMTAGLTLVATFLIGSLGQGYYSLFLVPMALCVVRPRSPMRAWAPWLGLYGCMSLDFWEFNQPLHHENPPRDLLIFLYPKGRDAEYLKFTFGWTVLIVGVFAALWIAKRPEDDEELLPLTHDSDADLVAKPQALES</sequence>
<keyword evidence="5 8" id="KW-1133">Transmembrane helix</keyword>
<feature type="transmembrane region" description="Helical" evidence="8">
    <location>
        <begin position="134"/>
        <end position="159"/>
    </location>
</feature>
<keyword evidence="4 8" id="KW-0812">Transmembrane</keyword>
<name>D6Z830_SEGRD</name>
<dbReference type="InterPro" id="IPR018584">
    <property type="entry name" value="GT87"/>
</dbReference>
<evidence type="ECO:0000256" key="1">
    <source>
        <dbReference type="ARBA" id="ARBA00004651"/>
    </source>
</evidence>
<dbReference type="EMBL" id="CP001958">
    <property type="protein sequence ID" value="ADG98110.1"/>
    <property type="molecule type" value="Genomic_DNA"/>
</dbReference>
<dbReference type="GO" id="GO:0005886">
    <property type="term" value="C:plasma membrane"/>
    <property type="evidence" value="ECO:0007669"/>
    <property type="project" value="UniProtKB-SubCell"/>
</dbReference>
<gene>
    <name evidence="9" type="ordered locus">Srot_1649</name>
</gene>
<evidence type="ECO:0000256" key="8">
    <source>
        <dbReference type="SAM" id="Phobius"/>
    </source>
</evidence>
<reference evidence="9 10" key="1">
    <citation type="journal article" date="2010" name="Stand. Genomic Sci.">
        <title>Complete genome sequence of Segniliparus rotundus type strain (CDC 1076).</title>
        <authorList>
            <person name="Sikorski J."/>
            <person name="Lapidus A."/>
            <person name="Copeland A."/>
            <person name="Misra M."/>
            <person name="Glavina Del Rio T."/>
            <person name="Nolan M."/>
            <person name="Lucas S."/>
            <person name="Chen F."/>
            <person name="Tice H."/>
            <person name="Cheng J.F."/>
            <person name="Jando M."/>
            <person name="Schneider S."/>
            <person name="Bruce D."/>
            <person name="Goodwin L."/>
            <person name="Pitluck S."/>
            <person name="Liolios K."/>
            <person name="Mikhailova N."/>
            <person name="Pati A."/>
            <person name="Ivanova N."/>
            <person name="Mavromatis K."/>
            <person name="Chen A."/>
            <person name="Palaniappan K."/>
            <person name="Chertkov O."/>
            <person name="Land M."/>
            <person name="Hauser L."/>
            <person name="Chang Y.J."/>
            <person name="Jeffries C.D."/>
            <person name="Brettin T."/>
            <person name="Detter J.C."/>
            <person name="Han C."/>
            <person name="Rohde M."/>
            <person name="Goker M."/>
            <person name="Bristow J."/>
            <person name="Eisen J.A."/>
            <person name="Markowitz V."/>
            <person name="Hugenholtz P."/>
            <person name="Kyrpides N.C."/>
            <person name="Klenk H.P."/>
        </authorList>
    </citation>
    <scope>NUCLEOTIDE SEQUENCE [LARGE SCALE GENOMIC DNA]</scope>
    <source>
        <strain evidence="10">ATCC BAA-972 / CDC 1076 / CIP 108378 / DSM 44985 / JCM 13578</strain>
    </source>
</reference>
<evidence type="ECO:0000256" key="5">
    <source>
        <dbReference type="ARBA" id="ARBA00022989"/>
    </source>
</evidence>
<dbReference type="OrthoDB" id="5175994at2"/>
<dbReference type="STRING" id="640132.Srot_1649"/>
<evidence type="ECO:0000313" key="10">
    <source>
        <dbReference type="Proteomes" id="UP000002247"/>
    </source>
</evidence>
<keyword evidence="2" id="KW-1003">Cell membrane</keyword>
<comment type="subcellular location">
    <subcellularLocation>
        <location evidence="1">Cell membrane</location>
        <topology evidence="1">Multi-pass membrane protein</topology>
    </subcellularLocation>
</comment>
<evidence type="ECO:0000256" key="4">
    <source>
        <dbReference type="ARBA" id="ARBA00022692"/>
    </source>
</evidence>
<dbReference type="RefSeq" id="WP_013138563.1">
    <property type="nucleotide sequence ID" value="NC_014168.1"/>
</dbReference>
<feature type="transmembrane region" description="Helical" evidence="8">
    <location>
        <begin position="380"/>
        <end position="401"/>
    </location>
</feature>
<keyword evidence="10" id="KW-1185">Reference proteome</keyword>
<feature type="transmembrane region" description="Helical" evidence="8">
    <location>
        <begin position="101"/>
        <end position="122"/>
    </location>
</feature>
<comment type="similarity">
    <text evidence="7">Belongs to the glycosyltransferase 87 family.</text>
</comment>
<evidence type="ECO:0008006" key="11">
    <source>
        <dbReference type="Google" id="ProtNLM"/>
    </source>
</evidence>
<evidence type="ECO:0000256" key="2">
    <source>
        <dbReference type="ARBA" id="ARBA00022475"/>
    </source>
</evidence>
<evidence type="ECO:0000256" key="6">
    <source>
        <dbReference type="ARBA" id="ARBA00023136"/>
    </source>
</evidence>
<dbReference type="Proteomes" id="UP000002247">
    <property type="component" value="Chromosome"/>
</dbReference>
<dbReference type="GO" id="GO:0016758">
    <property type="term" value="F:hexosyltransferase activity"/>
    <property type="evidence" value="ECO:0007669"/>
    <property type="project" value="InterPro"/>
</dbReference>
<feature type="transmembrane region" description="Helical" evidence="8">
    <location>
        <begin position="261"/>
        <end position="281"/>
    </location>
</feature>